<dbReference type="Proteomes" id="UP000198211">
    <property type="component" value="Unassembled WGS sequence"/>
</dbReference>
<organism evidence="1 2">
    <name type="scientific">Phytophthora megakarya</name>
    <dbReference type="NCBI Taxonomy" id="4795"/>
    <lineage>
        <taxon>Eukaryota</taxon>
        <taxon>Sar</taxon>
        <taxon>Stramenopiles</taxon>
        <taxon>Oomycota</taxon>
        <taxon>Peronosporomycetes</taxon>
        <taxon>Peronosporales</taxon>
        <taxon>Peronosporaceae</taxon>
        <taxon>Phytophthora</taxon>
    </lineage>
</organism>
<comment type="caution">
    <text evidence="1">The sequence shown here is derived from an EMBL/GenBank/DDBJ whole genome shotgun (WGS) entry which is preliminary data.</text>
</comment>
<dbReference type="AlphaFoldDB" id="A0A225WWN0"/>
<dbReference type="OrthoDB" id="119517at2759"/>
<reference evidence="2" key="1">
    <citation type="submission" date="2017-03" db="EMBL/GenBank/DDBJ databases">
        <title>Phytopthora megakarya and P. palmivora, two closely related causual agents of cacao black pod achieved similar genome size and gene model numbers by different mechanisms.</title>
        <authorList>
            <person name="Ali S."/>
            <person name="Shao J."/>
            <person name="Larry D.J."/>
            <person name="Kronmiller B."/>
            <person name="Shen D."/>
            <person name="Strem M.D."/>
            <person name="Melnick R.L."/>
            <person name="Guiltinan M.J."/>
            <person name="Tyler B.M."/>
            <person name="Meinhardt L.W."/>
            <person name="Bailey B.A."/>
        </authorList>
    </citation>
    <scope>NUCLEOTIDE SEQUENCE [LARGE SCALE GENOMIC DNA]</scope>
    <source>
        <strain evidence="2">zdho120</strain>
    </source>
</reference>
<dbReference type="EMBL" id="NBNE01000159">
    <property type="protein sequence ID" value="OWZ22144.1"/>
    <property type="molecule type" value="Genomic_DNA"/>
</dbReference>
<protein>
    <submittedName>
        <fullName evidence="1">Uncharacterized protein</fullName>
    </submittedName>
</protein>
<name>A0A225WWN0_9STRA</name>
<proteinExistence type="predicted"/>
<accession>A0A225WWN0</accession>
<evidence type="ECO:0000313" key="1">
    <source>
        <dbReference type="EMBL" id="OWZ22144.1"/>
    </source>
</evidence>
<sequence>MLKSLPTNNGTYQYSLCHDNIEEAKMHVRNAEVQKKVRELHAEVRKLKFQLGTVKTDMSSPAVTIIDKDLRRMRAEQVELLAIGRNNQFQIAKAYSAIPGNMVDYNSYPLHSKILLGRNRDQRRETLLSMKDEKLCTAFDFVMNPNQLLGEEKSRYSDQIFETDEGDWCSIRFETIQYPGVESLEQVFDAVLRYFNNVELYISEKPGGFAVRDDFECLEGIKTSRLMSTNSTGTTIESNTVVMSQLFSKGDKRFGVEPIGIVLIDSVDEDKLFPREPNERVRHDGTRAMVLTTTKTYQDGNHDQCDESNPSMEKECVTTVTLRRADYVKLYHPEFPLSAEARLDLRDEFIRSGDFMKQEIRRIVYGHH</sequence>
<evidence type="ECO:0000313" key="2">
    <source>
        <dbReference type="Proteomes" id="UP000198211"/>
    </source>
</evidence>
<keyword evidence="2" id="KW-1185">Reference proteome</keyword>
<gene>
    <name evidence="1" type="ORF">PHMEG_0003199</name>
</gene>